<dbReference type="Pfam" id="PF19268">
    <property type="entry name" value="CIS_TMP"/>
    <property type="match status" value="1"/>
</dbReference>
<evidence type="ECO:0000313" key="1">
    <source>
        <dbReference type="EMBL" id="MCK8481360.1"/>
    </source>
</evidence>
<dbReference type="EMBL" id="JALPQF010000011">
    <property type="protein sequence ID" value="MCK8481360.1"/>
    <property type="molecule type" value="Genomic_DNA"/>
</dbReference>
<dbReference type="RefSeq" id="WP_248413292.1">
    <property type="nucleotide sequence ID" value="NZ_JALPQF010000011.1"/>
</dbReference>
<comment type="caution">
    <text evidence="1">The sequence shown here is derived from an EMBL/GenBank/DDBJ whole genome shotgun (WGS) entry which is preliminary data.</text>
</comment>
<organism evidence="1 2">
    <name type="scientific">Psychroserpens algicola</name>
    <dbReference type="NCBI Taxonomy" id="1719034"/>
    <lineage>
        <taxon>Bacteria</taxon>
        <taxon>Pseudomonadati</taxon>
        <taxon>Bacteroidota</taxon>
        <taxon>Flavobacteriia</taxon>
        <taxon>Flavobacteriales</taxon>
        <taxon>Flavobacteriaceae</taxon>
        <taxon>Psychroserpens</taxon>
    </lineage>
</organism>
<sequence>MTDLPSSLSEHEILAQNAGLVLLNNYFQLLFKRLNCIENQVFTSKQDQQNAIHYLQYLATGFTQTDDSYLALNKVLCGFPLSEAISNTVTISDSDKNLMDGLITAAIDQWPGIGQTSNEGFRGNWLVRDGLLIEHDSLWELTVEKKAYDILLIKSPYSFSIIKFPWMPKPLHVYWPY</sequence>
<reference evidence="1" key="1">
    <citation type="submission" date="2022-04" db="EMBL/GenBank/DDBJ databases">
        <authorList>
            <person name="Ren T."/>
        </authorList>
    </citation>
    <scope>NUCLEOTIDE SEQUENCE</scope>
    <source>
        <strain evidence="1">F63249</strain>
    </source>
</reference>
<keyword evidence="2" id="KW-1185">Reference proteome</keyword>
<protein>
    <submittedName>
        <fullName evidence="1">Contractile injection system tape measure protein</fullName>
    </submittedName>
</protein>
<dbReference type="Proteomes" id="UP001203687">
    <property type="component" value="Unassembled WGS sequence"/>
</dbReference>
<evidence type="ECO:0000313" key="2">
    <source>
        <dbReference type="Proteomes" id="UP001203687"/>
    </source>
</evidence>
<proteinExistence type="predicted"/>
<name>A0ABT0HBT9_9FLAO</name>
<gene>
    <name evidence="1" type="ORF">MUY34_12045</name>
</gene>
<accession>A0ABT0HBT9</accession>
<dbReference type="InterPro" id="IPR045538">
    <property type="entry name" value="CIS_TMP"/>
</dbReference>